<sequence length="94" mass="10907">MIFKRTKIPYLECAGYKILIRLRKRRFRCKVCKKMVVSETPLVKKNHQIAQKLIEKVPMTVIAESLAISTSTVIRKLKEFKFKTDLSSNSHVLG</sequence>
<dbReference type="Proteomes" id="UP000280648">
    <property type="component" value="Unassembled WGS sequence"/>
</dbReference>
<proteinExistence type="predicted"/>
<evidence type="ECO:0000313" key="2">
    <source>
        <dbReference type="Proteomes" id="UP000280648"/>
    </source>
</evidence>
<comment type="caution">
    <text evidence="1">The sequence shown here is derived from an EMBL/GenBank/DDBJ whole genome shotgun (WGS) entry which is preliminary data.</text>
</comment>
<evidence type="ECO:0000313" key="1">
    <source>
        <dbReference type="EMBL" id="RSJ62594.1"/>
    </source>
</evidence>
<dbReference type="InterPro" id="IPR047951">
    <property type="entry name" value="Transpos_ISL3"/>
</dbReference>
<accession>A0A428FLG2</accession>
<name>A0A428FLG2_STROR</name>
<dbReference type="PANTHER" id="PTHR33498:SF1">
    <property type="entry name" value="TRANSPOSASE FOR INSERTION SEQUENCE ELEMENT IS1557"/>
    <property type="match status" value="1"/>
</dbReference>
<organism evidence="1 2">
    <name type="scientific">Streptococcus oralis</name>
    <dbReference type="NCBI Taxonomy" id="1303"/>
    <lineage>
        <taxon>Bacteria</taxon>
        <taxon>Bacillati</taxon>
        <taxon>Bacillota</taxon>
        <taxon>Bacilli</taxon>
        <taxon>Lactobacillales</taxon>
        <taxon>Streptococcaceae</taxon>
        <taxon>Streptococcus</taxon>
    </lineage>
</organism>
<protein>
    <recommendedName>
        <fullName evidence="3">Transposase</fullName>
    </recommendedName>
</protein>
<dbReference type="AlphaFoldDB" id="A0A428FLG2"/>
<evidence type="ECO:0008006" key="3">
    <source>
        <dbReference type="Google" id="ProtNLM"/>
    </source>
</evidence>
<reference evidence="1 2" key="1">
    <citation type="submission" date="2018-11" db="EMBL/GenBank/DDBJ databases">
        <title>Species Designations Belie Phenotypic and Genotypic Heterogeneity in Oral Streptococci.</title>
        <authorList>
            <person name="Velsko I."/>
        </authorList>
    </citation>
    <scope>NUCLEOTIDE SEQUENCE [LARGE SCALE GENOMIC DNA]</scope>
    <source>
        <strain evidence="1 2">BCC26</strain>
    </source>
</reference>
<dbReference type="PANTHER" id="PTHR33498">
    <property type="entry name" value="TRANSPOSASE FOR INSERTION SEQUENCE ELEMENT IS1557"/>
    <property type="match status" value="1"/>
</dbReference>
<gene>
    <name evidence="1" type="ORF">D8803_07710</name>
</gene>
<dbReference type="EMBL" id="RJPI01000010">
    <property type="protein sequence ID" value="RSJ62594.1"/>
    <property type="molecule type" value="Genomic_DNA"/>
</dbReference>